<evidence type="ECO:0000313" key="2">
    <source>
        <dbReference type="EMBL" id="CCH78699.1"/>
    </source>
</evidence>
<proteinExistence type="predicted"/>
<dbReference type="Proteomes" id="UP000035721">
    <property type="component" value="Unassembled WGS sequence"/>
</dbReference>
<gene>
    <name evidence="2" type="ORF">BN12_3220001</name>
</gene>
<comment type="caution">
    <text evidence="2">The sequence shown here is derived from an EMBL/GenBank/DDBJ whole genome shotgun (WGS) entry which is preliminary data.</text>
</comment>
<dbReference type="Pfam" id="PF00571">
    <property type="entry name" value="CBS"/>
    <property type="match status" value="2"/>
</dbReference>
<feature type="domain" description="CBS" evidence="1">
    <location>
        <begin position="108"/>
        <end position="157"/>
    </location>
</feature>
<name>A0A077M3E4_9MICO</name>
<evidence type="ECO:0000259" key="1">
    <source>
        <dbReference type="Pfam" id="PF00571"/>
    </source>
</evidence>
<keyword evidence="3" id="KW-1185">Reference proteome</keyword>
<reference evidence="2 3" key="1">
    <citation type="journal article" date="2013" name="ISME J.">
        <title>A metabolic model for members of the genus Tetrasphaera involved in enhanced biological phosphorus removal.</title>
        <authorList>
            <person name="Kristiansen R."/>
            <person name="Nguyen H.T.T."/>
            <person name="Saunders A.M."/>
            <person name="Nielsen J.L."/>
            <person name="Wimmer R."/>
            <person name="Le V.Q."/>
            <person name="McIlroy S.J."/>
            <person name="Petrovski S."/>
            <person name="Seviour R.J."/>
            <person name="Calteau A."/>
            <person name="Nielsen K.L."/>
            <person name="Nielsen P.H."/>
        </authorList>
    </citation>
    <scope>NUCLEOTIDE SEQUENCE [LARGE SCALE GENOMIC DNA]</scope>
    <source>
        <strain evidence="2 3">T1-X7</strain>
    </source>
</reference>
<protein>
    <submittedName>
        <fullName evidence="2">Putative signal transduction protein with CBS domains</fullName>
    </submittedName>
</protein>
<organism evidence="2 3">
    <name type="scientific">Nostocoides japonicum T1-X7</name>
    <dbReference type="NCBI Taxonomy" id="1194083"/>
    <lineage>
        <taxon>Bacteria</taxon>
        <taxon>Bacillati</taxon>
        <taxon>Actinomycetota</taxon>
        <taxon>Actinomycetes</taxon>
        <taxon>Micrococcales</taxon>
        <taxon>Intrasporangiaceae</taxon>
        <taxon>Nostocoides</taxon>
    </lineage>
</organism>
<feature type="domain" description="CBS" evidence="1">
    <location>
        <begin position="42"/>
        <end position="76"/>
    </location>
</feature>
<dbReference type="CDD" id="cd02205">
    <property type="entry name" value="CBS_pair_SF"/>
    <property type="match status" value="1"/>
</dbReference>
<accession>A0A077M3E4</accession>
<dbReference type="AlphaFoldDB" id="A0A077M3E4"/>
<dbReference type="SUPFAM" id="SSF54631">
    <property type="entry name" value="CBS-domain pair"/>
    <property type="match status" value="1"/>
</dbReference>
<dbReference type="EMBL" id="CAJB01000249">
    <property type="protein sequence ID" value="CCH78699.1"/>
    <property type="molecule type" value="Genomic_DNA"/>
</dbReference>
<sequence length="226" mass="24368">MARIPAAAIESAFSSDPGARFLARQVLTQARHPSGLPSYSLVDDLLDSPPLVVKPDTPIAAVAERMTVRGLDYAAVGIAPARYGLITDSILRRRILVDRLPLDTPAARVMHSPANTARLGDSAAEALIRLLDQDTEFLLVTDRAGELHGAISPRDLVVSPTTAGVALHEQIRRCDTIDDLVERTRTVPATLVNILDGGLSSTRVIALYGAMLDTIIRRAIQLVFHQ</sequence>
<dbReference type="Gene3D" id="3.10.580.10">
    <property type="entry name" value="CBS-domain"/>
    <property type="match status" value="1"/>
</dbReference>
<dbReference type="InterPro" id="IPR000644">
    <property type="entry name" value="CBS_dom"/>
</dbReference>
<evidence type="ECO:0000313" key="3">
    <source>
        <dbReference type="Proteomes" id="UP000035721"/>
    </source>
</evidence>
<dbReference type="STRING" id="1194083.BN12_3220001"/>
<dbReference type="InterPro" id="IPR046342">
    <property type="entry name" value="CBS_dom_sf"/>
</dbReference>